<feature type="compositionally biased region" description="Polar residues" evidence="1">
    <location>
        <begin position="1"/>
        <end position="10"/>
    </location>
</feature>
<keyword evidence="3" id="KW-1185">Reference proteome</keyword>
<organism evidence="2 3">
    <name type="scientific">Nannocystis pusilla</name>
    <dbReference type="NCBI Taxonomy" id="889268"/>
    <lineage>
        <taxon>Bacteria</taxon>
        <taxon>Pseudomonadati</taxon>
        <taxon>Myxococcota</taxon>
        <taxon>Polyangia</taxon>
        <taxon>Nannocystales</taxon>
        <taxon>Nannocystaceae</taxon>
        <taxon>Nannocystis</taxon>
    </lineage>
</organism>
<comment type="caution">
    <text evidence="2">The sequence shown here is derived from an EMBL/GenBank/DDBJ whole genome shotgun (WGS) entry which is preliminary data.</text>
</comment>
<feature type="compositionally biased region" description="Polar residues" evidence="1">
    <location>
        <begin position="19"/>
        <end position="34"/>
    </location>
</feature>
<gene>
    <name evidence="2" type="ORF">OV079_25110</name>
</gene>
<dbReference type="EMBL" id="JAPNKE010000002">
    <property type="protein sequence ID" value="MCY1008777.1"/>
    <property type="molecule type" value="Genomic_DNA"/>
</dbReference>
<evidence type="ECO:0000313" key="3">
    <source>
        <dbReference type="Proteomes" id="UP001150924"/>
    </source>
</evidence>
<sequence>MSNEDQNSGNRPHAGMTGITPTSTSQYEGYQGTSCRPARW</sequence>
<dbReference type="RefSeq" id="WP_267771388.1">
    <property type="nucleotide sequence ID" value="NZ_JAPNKE010000002.1"/>
</dbReference>
<evidence type="ECO:0000256" key="1">
    <source>
        <dbReference type="SAM" id="MobiDB-lite"/>
    </source>
</evidence>
<dbReference type="AlphaFoldDB" id="A0A9X3ER54"/>
<feature type="region of interest" description="Disordered" evidence="1">
    <location>
        <begin position="1"/>
        <end position="40"/>
    </location>
</feature>
<evidence type="ECO:0000313" key="2">
    <source>
        <dbReference type="EMBL" id="MCY1008777.1"/>
    </source>
</evidence>
<proteinExistence type="predicted"/>
<accession>A0A9X3ER54</accession>
<protein>
    <submittedName>
        <fullName evidence="2">Uncharacterized protein</fullName>
    </submittedName>
</protein>
<name>A0A9X3ER54_9BACT</name>
<reference evidence="2" key="1">
    <citation type="submission" date="2022-11" db="EMBL/GenBank/DDBJ databases">
        <title>Minimal conservation of predation-associated metabolite biosynthetic gene clusters underscores biosynthetic potential of Myxococcota including descriptions for ten novel species: Archangium lansinium sp. nov., Myxococcus landrumus sp. nov., Nannocystis bai.</title>
        <authorList>
            <person name="Ahearne A."/>
            <person name="Stevens C."/>
            <person name="Phillips K."/>
        </authorList>
    </citation>
    <scope>NUCLEOTIDE SEQUENCE</scope>
    <source>
        <strain evidence="2">Na p29</strain>
    </source>
</reference>
<dbReference type="Proteomes" id="UP001150924">
    <property type="component" value="Unassembled WGS sequence"/>
</dbReference>